<protein>
    <recommendedName>
        <fullName evidence="6">Choline monooxygenase, chloroplastic</fullName>
        <ecNumber evidence="5">1.14.15.7</ecNumber>
    </recommendedName>
</protein>
<dbReference type="Proteomes" id="UP000054342">
    <property type="component" value="Unassembled WGS sequence"/>
</dbReference>
<evidence type="ECO:0000256" key="7">
    <source>
        <dbReference type="ARBA" id="ARBA00022714"/>
    </source>
</evidence>
<evidence type="ECO:0000259" key="13">
    <source>
        <dbReference type="PROSITE" id="PS51296"/>
    </source>
</evidence>
<evidence type="ECO:0000256" key="9">
    <source>
        <dbReference type="ARBA" id="ARBA00023002"/>
    </source>
</evidence>
<dbReference type="Gene3D" id="3.90.380.10">
    <property type="entry name" value="Naphthalene 1,2-dioxygenase Alpha Subunit, Chain A, domain 1"/>
    <property type="match status" value="1"/>
</dbReference>
<dbReference type="AlphaFoldDB" id="A0A0D2F8E5"/>
<dbReference type="SUPFAM" id="SSF55961">
    <property type="entry name" value="Bet v1-like"/>
    <property type="match status" value="1"/>
</dbReference>
<dbReference type="InterPro" id="IPR015879">
    <property type="entry name" value="Ring_hydroxy_dOase_asu_C_dom"/>
</dbReference>
<dbReference type="EC" id="1.14.15.7" evidence="5"/>
<evidence type="ECO:0000256" key="4">
    <source>
        <dbReference type="ARBA" id="ARBA00010848"/>
    </source>
</evidence>
<comment type="pathway">
    <text evidence="3">Amine and polyamine biosynthesis; betaine biosynthesis via choline pathway; betaine aldehyde from choline (monooxygenase route): step 1/1.</text>
</comment>
<evidence type="ECO:0000313" key="14">
    <source>
        <dbReference type="EMBL" id="KIW56314.1"/>
    </source>
</evidence>
<dbReference type="Gene3D" id="2.102.10.10">
    <property type="entry name" value="Rieske [2Fe-2S] iron-sulphur domain"/>
    <property type="match status" value="1"/>
</dbReference>
<dbReference type="OrthoDB" id="426882at2759"/>
<keyword evidence="9" id="KW-0560">Oxidoreductase</keyword>
<evidence type="ECO:0000256" key="5">
    <source>
        <dbReference type="ARBA" id="ARBA00012763"/>
    </source>
</evidence>
<comment type="similarity">
    <text evidence="4">Belongs to the choline monooxygenase family.</text>
</comment>
<name>A0A0D2F8E5_9EURO</name>
<feature type="domain" description="Rieske" evidence="13">
    <location>
        <begin position="61"/>
        <end position="144"/>
    </location>
</feature>
<evidence type="ECO:0000256" key="12">
    <source>
        <dbReference type="ARBA" id="ARBA00049097"/>
    </source>
</evidence>
<dbReference type="GO" id="GO:0051537">
    <property type="term" value="F:2 iron, 2 sulfur cluster binding"/>
    <property type="evidence" value="ECO:0007669"/>
    <property type="project" value="UniProtKB-KW"/>
</dbReference>
<evidence type="ECO:0000256" key="3">
    <source>
        <dbReference type="ARBA" id="ARBA00004866"/>
    </source>
</evidence>
<evidence type="ECO:0000313" key="15">
    <source>
        <dbReference type="Proteomes" id="UP000054342"/>
    </source>
</evidence>
<keyword evidence="11" id="KW-0411">Iron-sulfur</keyword>
<comment type="catalytic activity">
    <reaction evidence="12">
        <text>choline + 2 reduced [2Fe-2S]-[ferredoxin] + O2 + 2 H(+) = betaine aldehyde hydrate + 2 oxidized [2Fe-2S]-[ferredoxin] + H2O</text>
        <dbReference type="Rhea" id="RHEA:17769"/>
        <dbReference type="Rhea" id="RHEA-COMP:10000"/>
        <dbReference type="Rhea" id="RHEA-COMP:10001"/>
        <dbReference type="ChEBI" id="CHEBI:15354"/>
        <dbReference type="ChEBI" id="CHEBI:15377"/>
        <dbReference type="ChEBI" id="CHEBI:15378"/>
        <dbReference type="ChEBI" id="CHEBI:15379"/>
        <dbReference type="ChEBI" id="CHEBI:15870"/>
        <dbReference type="ChEBI" id="CHEBI:33737"/>
        <dbReference type="ChEBI" id="CHEBI:33738"/>
        <dbReference type="EC" id="1.14.15.7"/>
    </reaction>
</comment>
<dbReference type="PANTHER" id="PTHR43756:SF5">
    <property type="entry name" value="CHOLINE MONOOXYGENASE, CHLOROPLASTIC"/>
    <property type="match status" value="1"/>
</dbReference>
<keyword evidence="10" id="KW-0408">Iron</keyword>
<dbReference type="Pfam" id="PF00848">
    <property type="entry name" value="Ring_hydroxyl_A"/>
    <property type="match status" value="1"/>
</dbReference>
<dbReference type="InterPro" id="IPR036922">
    <property type="entry name" value="Rieske_2Fe-2S_sf"/>
</dbReference>
<dbReference type="RefSeq" id="XP_013316898.1">
    <property type="nucleotide sequence ID" value="XM_013461444.1"/>
</dbReference>
<evidence type="ECO:0000256" key="8">
    <source>
        <dbReference type="ARBA" id="ARBA00022723"/>
    </source>
</evidence>
<dbReference type="HOGENOM" id="CLU_026244_1_2_1"/>
<evidence type="ECO:0000256" key="1">
    <source>
        <dbReference type="ARBA" id="ARBA00001962"/>
    </source>
</evidence>
<dbReference type="EMBL" id="KN847319">
    <property type="protein sequence ID" value="KIW56314.1"/>
    <property type="molecule type" value="Genomic_DNA"/>
</dbReference>
<dbReference type="CDD" id="cd03469">
    <property type="entry name" value="Rieske_RO_Alpha_N"/>
    <property type="match status" value="1"/>
</dbReference>
<dbReference type="UniPathway" id="UPA00529">
    <property type="reaction ID" value="UER00430"/>
</dbReference>
<proteinExistence type="inferred from homology"/>
<dbReference type="GeneID" id="25326890"/>
<keyword evidence="8" id="KW-0479">Metal-binding</keyword>
<dbReference type="PANTHER" id="PTHR43756">
    <property type="entry name" value="CHOLINE MONOOXYGENASE, CHLOROPLASTIC"/>
    <property type="match status" value="1"/>
</dbReference>
<comment type="function">
    <text evidence="2">Catalyzes the first step of the osmoprotectant glycine betaine synthesis.</text>
</comment>
<evidence type="ECO:0000256" key="10">
    <source>
        <dbReference type="ARBA" id="ARBA00023004"/>
    </source>
</evidence>
<organism evidence="14 15">
    <name type="scientific">Exophiala xenobiotica</name>
    <dbReference type="NCBI Taxonomy" id="348802"/>
    <lineage>
        <taxon>Eukaryota</taxon>
        <taxon>Fungi</taxon>
        <taxon>Dikarya</taxon>
        <taxon>Ascomycota</taxon>
        <taxon>Pezizomycotina</taxon>
        <taxon>Eurotiomycetes</taxon>
        <taxon>Chaetothyriomycetidae</taxon>
        <taxon>Chaetothyriales</taxon>
        <taxon>Herpotrichiellaceae</taxon>
        <taxon>Exophiala</taxon>
    </lineage>
</organism>
<dbReference type="SUPFAM" id="SSF50022">
    <property type="entry name" value="ISP domain"/>
    <property type="match status" value="1"/>
</dbReference>
<comment type="cofactor">
    <cofactor evidence="1">
        <name>Fe cation</name>
        <dbReference type="ChEBI" id="CHEBI:24875"/>
    </cofactor>
</comment>
<dbReference type="GO" id="GO:0019285">
    <property type="term" value="P:glycine betaine biosynthetic process from choline"/>
    <property type="evidence" value="ECO:0007669"/>
    <property type="project" value="UniProtKB-UniPathway"/>
</dbReference>
<dbReference type="GO" id="GO:0005506">
    <property type="term" value="F:iron ion binding"/>
    <property type="evidence" value="ECO:0007669"/>
    <property type="project" value="InterPro"/>
</dbReference>
<dbReference type="PRINTS" id="PR00090">
    <property type="entry name" value="RNGDIOXGNASE"/>
</dbReference>
<evidence type="ECO:0000256" key="6">
    <source>
        <dbReference type="ARBA" id="ARBA00014931"/>
    </source>
</evidence>
<dbReference type="STRING" id="348802.A0A0D2F8E5"/>
<accession>A0A0D2F8E5</accession>
<reference evidence="14 15" key="1">
    <citation type="submission" date="2015-01" db="EMBL/GenBank/DDBJ databases">
        <title>The Genome Sequence of Exophiala xenobiotica CBS118157.</title>
        <authorList>
            <consortium name="The Broad Institute Genomics Platform"/>
            <person name="Cuomo C."/>
            <person name="de Hoog S."/>
            <person name="Gorbushina A."/>
            <person name="Stielow B."/>
            <person name="Teixiera M."/>
            <person name="Abouelleil A."/>
            <person name="Chapman S.B."/>
            <person name="Priest M."/>
            <person name="Young S.K."/>
            <person name="Wortman J."/>
            <person name="Nusbaum C."/>
            <person name="Birren B."/>
        </authorList>
    </citation>
    <scope>NUCLEOTIDE SEQUENCE [LARGE SCALE GENOMIC DNA]</scope>
    <source>
        <strain evidence="14 15">CBS 118157</strain>
    </source>
</reference>
<dbReference type="CDD" id="cd00680">
    <property type="entry name" value="RHO_alpha_C"/>
    <property type="match status" value="1"/>
</dbReference>
<keyword evidence="15" id="KW-1185">Reference proteome</keyword>
<keyword evidence="7" id="KW-0001">2Fe-2S</keyword>
<dbReference type="Pfam" id="PF00355">
    <property type="entry name" value="Rieske"/>
    <property type="match status" value="1"/>
</dbReference>
<sequence length="464" mass="52625">MPPVDLNGNTCPPGAAVHDSHIQGLSRKVILTDLNSSLPADFYHSPAIYQLERRSLFSKRWFLVSHKARHRDVGDFVQYEMAGFNFVVVKNKEGNLVGFHNVCRHRAFPVVQETSGTARVLSCKYHGWSYDLNGKLTKAPRFTPESIPAFDPSTIQLFPIHVHIDANGFVYVNLDANPEPEISWHAQYGQLDRQERLVNSGIDWDAVEYDFTWTKDGTFNWKVMQDNYNECYHCLTAHPDVAKTTDLDTYYVSPSPSSHEYIAHFNEPKASILANTTTTTTTTTTQSSSFDATRFAGRSQTHVFPGGHFSPNPGTGFMHLMRSVPTSATTTRQEYDVYRLNTPHASPRAHERMTNFYRKVVDEDFELCEKVQKNLERGVFETGPLHPFHEEGVHAFQGMVLRALREQAQAEEHAGEEIWAAKPKNQSFAKTGIPQNTVDEQSQGRNVCEIMLGCRKSRLRGVEW</sequence>
<evidence type="ECO:0000256" key="2">
    <source>
        <dbReference type="ARBA" id="ARBA00002149"/>
    </source>
</evidence>
<dbReference type="GO" id="GO:0019133">
    <property type="term" value="F:choline monooxygenase activity"/>
    <property type="evidence" value="ECO:0007669"/>
    <property type="project" value="UniProtKB-EC"/>
</dbReference>
<dbReference type="InterPro" id="IPR017941">
    <property type="entry name" value="Rieske_2Fe-2S"/>
</dbReference>
<dbReference type="InterPro" id="IPR001663">
    <property type="entry name" value="Rng_hydr_dOase-A"/>
</dbReference>
<evidence type="ECO:0000256" key="11">
    <source>
        <dbReference type="ARBA" id="ARBA00023014"/>
    </source>
</evidence>
<dbReference type="PROSITE" id="PS51296">
    <property type="entry name" value="RIESKE"/>
    <property type="match status" value="1"/>
</dbReference>
<gene>
    <name evidence="14" type="ORF">PV05_04982</name>
</gene>